<accession>A0A368QAF0</accession>
<proteinExistence type="predicted"/>
<feature type="region of interest" description="Disordered" evidence="1">
    <location>
        <begin position="97"/>
        <end position="120"/>
    </location>
</feature>
<reference evidence="2" key="2">
    <citation type="submission" date="2015-07" db="EMBL/GenBank/DDBJ databases">
        <authorList>
            <person name="Noorani M."/>
        </authorList>
    </citation>
    <scope>NUCLEOTIDE SEQUENCE</scope>
    <source>
        <strain evidence="2">Yugu1</strain>
    </source>
</reference>
<reference evidence="2" key="1">
    <citation type="journal article" date="2012" name="Nat. Biotechnol.">
        <title>Reference genome sequence of the model plant Setaria.</title>
        <authorList>
            <person name="Bennetzen J.L."/>
            <person name="Schmutz J."/>
            <person name="Wang H."/>
            <person name="Percifield R."/>
            <person name="Hawkins J."/>
            <person name="Pontaroli A.C."/>
            <person name="Estep M."/>
            <person name="Feng L."/>
            <person name="Vaughn J.N."/>
            <person name="Grimwood J."/>
            <person name="Jenkins J."/>
            <person name="Barry K."/>
            <person name="Lindquist E."/>
            <person name="Hellsten U."/>
            <person name="Deshpande S."/>
            <person name="Wang X."/>
            <person name="Wu X."/>
            <person name="Mitros T."/>
            <person name="Triplett J."/>
            <person name="Yang X."/>
            <person name="Ye C.Y."/>
            <person name="Mauro-Herrera M."/>
            <person name="Wang L."/>
            <person name="Li P."/>
            <person name="Sharma M."/>
            <person name="Sharma R."/>
            <person name="Ronald P.C."/>
            <person name="Panaud O."/>
            <person name="Kellogg E.A."/>
            <person name="Brutnell T.P."/>
            <person name="Doust A.N."/>
            <person name="Tuskan G.A."/>
            <person name="Rokhsar D."/>
            <person name="Devos K.M."/>
        </authorList>
    </citation>
    <scope>NUCLEOTIDE SEQUENCE [LARGE SCALE GENOMIC DNA]</scope>
    <source>
        <strain evidence="2">Yugu1</strain>
    </source>
</reference>
<sequence length="120" mass="12954">MDIHHLYRIGGVVVCGVICGATNPLPRPPQPHRHRSALSEARAGTMKAAARHLLQLSHLSRQPGVADPVPRWSDPMLPVGDVRRPWACVVVDSSQMAVGGRGGGREGIPGRRGHRSKVRI</sequence>
<gene>
    <name evidence="2" type="ORF">SETIT_3G006900v2</name>
</gene>
<evidence type="ECO:0000256" key="1">
    <source>
        <dbReference type="SAM" id="MobiDB-lite"/>
    </source>
</evidence>
<name>A0A368QAF0_SETIT</name>
<dbReference type="EMBL" id="CM003530">
    <property type="protein sequence ID" value="RCV14794.1"/>
    <property type="molecule type" value="Genomic_DNA"/>
</dbReference>
<protein>
    <submittedName>
        <fullName evidence="2">Uncharacterized protein</fullName>
    </submittedName>
</protein>
<evidence type="ECO:0000313" key="2">
    <source>
        <dbReference type="EMBL" id="RCV14794.1"/>
    </source>
</evidence>
<dbReference type="AlphaFoldDB" id="A0A368QAF0"/>
<organism evidence="2">
    <name type="scientific">Setaria italica</name>
    <name type="common">Foxtail millet</name>
    <name type="synonym">Panicum italicum</name>
    <dbReference type="NCBI Taxonomy" id="4555"/>
    <lineage>
        <taxon>Eukaryota</taxon>
        <taxon>Viridiplantae</taxon>
        <taxon>Streptophyta</taxon>
        <taxon>Embryophyta</taxon>
        <taxon>Tracheophyta</taxon>
        <taxon>Spermatophyta</taxon>
        <taxon>Magnoliopsida</taxon>
        <taxon>Liliopsida</taxon>
        <taxon>Poales</taxon>
        <taxon>Poaceae</taxon>
        <taxon>PACMAD clade</taxon>
        <taxon>Panicoideae</taxon>
        <taxon>Panicodae</taxon>
        <taxon>Paniceae</taxon>
        <taxon>Cenchrinae</taxon>
        <taxon>Setaria</taxon>
    </lineage>
</organism>
<feature type="compositionally biased region" description="Basic residues" evidence="1">
    <location>
        <begin position="111"/>
        <end position="120"/>
    </location>
</feature>